<dbReference type="FunFam" id="3.40.50.970:FF:000129">
    <property type="entry name" value="Transketolase"/>
    <property type="match status" value="1"/>
</dbReference>
<dbReference type="Pfam" id="PF02780">
    <property type="entry name" value="Transketolase_C"/>
    <property type="match status" value="1"/>
</dbReference>
<dbReference type="InterPro" id="IPR009014">
    <property type="entry name" value="Transketo_C/PFOR_II"/>
</dbReference>
<proteinExistence type="inferred from homology"/>
<dbReference type="Proteomes" id="UP000824238">
    <property type="component" value="Unassembled WGS sequence"/>
</dbReference>
<dbReference type="SUPFAM" id="SSF52518">
    <property type="entry name" value="Thiamin diphosphate-binding fold (THDP-binding)"/>
    <property type="match status" value="1"/>
</dbReference>
<dbReference type="SUPFAM" id="SSF52922">
    <property type="entry name" value="TK C-terminal domain-like"/>
    <property type="match status" value="1"/>
</dbReference>
<reference evidence="5" key="1">
    <citation type="submission" date="2020-10" db="EMBL/GenBank/DDBJ databases">
        <authorList>
            <person name="Gilroy R."/>
        </authorList>
    </citation>
    <scope>NUCLEOTIDE SEQUENCE</scope>
    <source>
        <strain evidence="5">ChiGjej3B3-7149</strain>
    </source>
</reference>
<dbReference type="AlphaFoldDB" id="A0A9D1DN85"/>
<evidence type="ECO:0000256" key="1">
    <source>
        <dbReference type="ARBA" id="ARBA00001964"/>
    </source>
</evidence>
<dbReference type="InterPro" id="IPR005475">
    <property type="entry name" value="Transketolase-like_Pyr-bd"/>
</dbReference>
<comment type="cofactor">
    <cofactor evidence="1">
        <name>thiamine diphosphate</name>
        <dbReference type="ChEBI" id="CHEBI:58937"/>
    </cofactor>
</comment>
<evidence type="ECO:0000256" key="3">
    <source>
        <dbReference type="ARBA" id="ARBA00023052"/>
    </source>
</evidence>
<feature type="domain" description="Transketolase-like pyrimidine-binding" evidence="4">
    <location>
        <begin position="2"/>
        <end position="168"/>
    </location>
</feature>
<dbReference type="Gene3D" id="3.40.50.920">
    <property type="match status" value="1"/>
</dbReference>
<evidence type="ECO:0000313" key="5">
    <source>
        <dbReference type="EMBL" id="HIR55920.1"/>
    </source>
</evidence>
<dbReference type="EMBL" id="DVHH01000241">
    <property type="protein sequence ID" value="HIR55920.1"/>
    <property type="molecule type" value="Genomic_DNA"/>
</dbReference>
<dbReference type="PANTHER" id="PTHR43825">
    <property type="entry name" value="PYRUVATE DEHYDROGENASE E1 COMPONENT"/>
    <property type="match status" value="1"/>
</dbReference>
<gene>
    <name evidence="5" type="ORF">IAD36_10045</name>
</gene>
<protein>
    <submittedName>
        <fullName evidence="5">Transketolase family protein</fullName>
    </submittedName>
</protein>
<organism evidence="5 6">
    <name type="scientific">Candidatus Scatomorpha intestinigallinarum</name>
    <dbReference type="NCBI Taxonomy" id="2840923"/>
    <lineage>
        <taxon>Bacteria</taxon>
        <taxon>Bacillati</taxon>
        <taxon>Bacillota</taxon>
        <taxon>Clostridia</taxon>
        <taxon>Eubacteriales</taxon>
        <taxon>Candidatus Scatomorpha</taxon>
    </lineage>
</organism>
<reference evidence="5" key="2">
    <citation type="journal article" date="2021" name="PeerJ">
        <title>Extensive microbial diversity within the chicken gut microbiome revealed by metagenomics and culture.</title>
        <authorList>
            <person name="Gilroy R."/>
            <person name="Ravi A."/>
            <person name="Getino M."/>
            <person name="Pursley I."/>
            <person name="Horton D.L."/>
            <person name="Alikhan N.F."/>
            <person name="Baker D."/>
            <person name="Gharbi K."/>
            <person name="Hall N."/>
            <person name="Watson M."/>
            <person name="Adriaenssens E.M."/>
            <person name="Foster-Nyarko E."/>
            <person name="Jarju S."/>
            <person name="Secka A."/>
            <person name="Antonio M."/>
            <person name="Oren A."/>
            <person name="Chaudhuri R.R."/>
            <person name="La Ragione R."/>
            <person name="Hildebrand F."/>
            <person name="Pallen M.J."/>
        </authorList>
    </citation>
    <scope>NUCLEOTIDE SEQUENCE</scope>
    <source>
        <strain evidence="5">ChiGjej3B3-7149</strain>
    </source>
</reference>
<evidence type="ECO:0000259" key="4">
    <source>
        <dbReference type="SMART" id="SM00861"/>
    </source>
</evidence>
<evidence type="ECO:0000313" key="6">
    <source>
        <dbReference type="Proteomes" id="UP000824238"/>
    </source>
</evidence>
<accession>A0A9D1DN85</accession>
<dbReference type="Gene3D" id="3.40.50.970">
    <property type="match status" value="1"/>
</dbReference>
<dbReference type="SMART" id="SM00861">
    <property type="entry name" value="Transket_pyr"/>
    <property type="match status" value="1"/>
</dbReference>
<comment type="similarity">
    <text evidence="2">Belongs to the transketolase family.</text>
</comment>
<comment type="caution">
    <text evidence="5">The sequence shown here is derived from an EMBL/GenBank/DDBJ whole genome shotgun (WGS) entry which is preliminary data.</text>
</comment>
<dbReference type="Pfam" id="PF02779">
    <property type="entry name" value="Transket_pyr"/>
    <property type="match status" value="1"/>
</dbReference>
<dbReference type="PANTHER" id="PTHR43825:SF1">
    <property type="entry name" value="TRANSKETOLASE-LIKE PYRIMIDINE-BINDING DOMAIN-CONTAINING PROTEIN"/>
    <property type="match status" value="1"/>
</dbReference>
<name>A0A9D1DN85_9FIRM</name>
<dbReference type="InterPro" id="IPR029061">
    <property type="entry name" value="THDP-binding"/>
</dbReference>
<keyword evidence="3" id="KW-0786">Thiamine pyrophosphate</keyword>
<dbReference type="InterPro" id="IPR033248">
    <property type="entry name" value="Transketolase_C"/>
</dbReference>
<dbReference type="InterPro" id="IPR051157">
    <property type="entry name" value="PDH/Transketolase"/>
</dbReference>
<dbReference type="CDD" id="cd07033">
    <property type="entry name" value="TPP_PYR_DXS_TK_like"/>
    <property type="match status" value="1"/>
</dbReference>
<sequence length="308" mass="31763">MISNKQAICDTLLQLASEDRSILVLCSDSRGSASASGFAGSLPGQFIELGIAEQNLVSVAAGLASGGMRPFVLAPAAFLSTRSMEQVKVDVCYSGSNVKLIGVSGGVSYGPLGLTHHAVHDIAALGVLPGLRVYMPADAEASRSLTRRLAADSLPAYVRVGRSASPEVYPAGGADLSEDRALLTRPGDDVTVIACGDMVAPAAAASDALREQGVSCRVLDMFCIKPLDCEAVRRAAAETSGIVTVEEHSSFLGLGSLVAQELAGMGVPLTRLGLPDAPVVTGGQQEVLDYYGLNAGGIARAAYELCRR</sequence>
<evidence type="ECO:0000256" key="2">
    <source>
        <dbReference type="ARBA" id="ARBA00007131"/>
    </source>
</evidence>